<feature type="transmembrane region" description="Helical" evidence="9">
    <location>
        <begin position="413"/>
        <end position="433"/>
    </location>
</feature>
<comment type="subunit">
    <text evidence="9">Homodimer.</text>
</comment>
<keyword evidence="9" id="KW-0739">Sodium transport</keyword>
<dbReference type="NCBIfam" id="TIGR01104">
    <property type="entry name" value="V_PPase"/>
    <property type="match status" value="1"/>
</dbReference>
<keyword evidence="5 9" id="KW-1278">Translocase</keyword>
<keyword evidence="8 9" id="KW-0472">Membrane</keyword>
<comment type="function">
    <text evidence="9">Sodium pump that utilizes the energy of pyrophosphate hydrolysis as the driving force for Na(+) movement across the membrane.</text>
</comment>
<comment type="caution">
    <text evidence="9">Lacks conserved residue(s) required for the propagation of feature annotation.</text>
</comment>
<keyword evidence="2 9" id="KW-0813">Transport</keyword>
<evidence type="ECO:0000256" key="4">
    <source>
        <dbReference type="ARBA" id="ARBA00022842"/>
    </source>
</evidence>
<evidence type="ECO:0000256" key="2">
    <source>
        <dbReference type="ARBA" id="ARBA00022448"/>
    </source>
</evidence>
<feature type="site" description="Determinant of potassium dependence" evidence="9">
    <location>
        <position position="471"/>
    </location>
</feature>
<name>A0ABV6YV75_UNCC1</name>
<feature type="transmembrane region" description="Helical" evidence="9">
    <location>
        <begin position="166"/>
        <end position="188"/>
    </location>
</feature>
<gene>
    <name evidence="9" type="primary">hppA</name>
    <name evidence="10" type="ORF">ACFL27_07270</name>
</gene>
<accession>A0ABV6YV75</accession>
<dbReference type="InterPro" id="IPR004131">
    <property type="entry name" value="PPase-energised_H-pump"/>
</dbReference>
<comment type="similarity">
    <text evidence="9">Belongs to the H(+)-translocating pyrophosphatase (TC 3.A.10) family. K(+)-stimulated subfamily.</text>
</comment>
<keyword evidence="9" id="KW-0630">Potassium</keyword>
<feature type="transmembrane region" description="Helical" evidence="9">
    <location>
        <begin position="6"/>
        <end position="24"/>
    </location>
</feature>
<evidence type="ECO:0000256" key="7">
    <source>
        <dbReference type="ARBA" id="ARBA00023065"/>
    </source>
</evidence>
<keyword evidence="4 9" id="KW-0460">Magnesium</keyword>
<evidence type="ECO:0000256" key="5">
    <source>
        <dbReference type="ARBA" id="ARBA00022967"/>
    </source>
</evidence>
<protein>
    <recommendedName>
        <fullName evidence="9">Putative K(+)-stimulated pyrophosphate-energized sodium pump</fullName>
        <ecNumber evidence="9">7.2.3.1</ecNumber>
    </recommendedName>
    <alternativeName>
        <fullName evidence="9">Membrane-bound sodium-translocating pyrophosphatase</fullName>
    </alternativeName>
    <alternativeName>
        <fullName evidence="9">Pyrophosphate-energized inorganic pyrophosphatase</fullName>
        <shortName evidence="9">Na(+)-PPase</shortName>
    </alternativeName>
</protein>
<feature type="transmembrane region" description="Helical" evidence="9">
    <location>
        <begin position="507"/>
        <end position="528"/>
    </location>
</feature>
<dbReference type="EC" id="7.2.3.1" evidence="9"/>
<evidence type="ECO:0000256" key="6">
    <source>
        <dbReference type="ARBA" id="ARBA00022989"/>
    </source>
</evidence>
<dbReference type="PIRSF" id="PIRSF001265">
    <property type="entry name" value="H+-PPase"/>
    <property type="match status" value="1"/>
</dbReference>
<dbReference type="NCBIfam" id="NF001961">
    <property type="entry name" value="PRK00733.3-6"/>
    <property type="match status" value="1"/>
</dbReference>
<evidence type="ECO:0000256" key="9">
    <source>
        <dbReference type="HAMAP-Rule" id="MF_01129"/>
    </source>
</evidence>
<comment type="subcellular location">
    <subcellularLocation>
        <location evidence="9">Cell membrane</location>
        <topology evidence="9">Multi-pass membrane protein</topology>
    </subcellularLocation>
    <subcellularLocation>
        <location evidence="1">Endomembrane system</location>
        <topology evidence="1">Multi-pass membrane protein</topology>
    </subcellularLocation>
</comment>
<keyword evidence="9" id="KW-1003">Cell membrane</keyword>
<dbReference type="PANTHER" id="PTHR31998">
    <property type="entry name" value="K(+)-INSENSITIVE PYROPHOSPHATE-ENERGIZED PROTON PUMP"/>
    <property type="match status" value="1"/>
</dbReference>
<feature type="transmembrane region" description="Helical" evidence="9">
    <location>
        <begin position="576"/>
        <end position="594"/>
    </location>
</feature>
<evidence type="ECO:0000256" key="3">
    <source>
        <dbReference type="ARBA" id="ARBA00022692"/>
    </source>
</evidence>
<keyword evidence="6 9" id="KW-1133">Transmembrane helix</keyword>
<proteinExistence type="inferred from homology"/>
<feature type="transmembrane region" description="Helical" evidence="9">
    <location>
        <begin position="125"/>
        <end position="154"/>
    </location>
</feature>
<comment type="catalytic activity">
    <reaction evidence="9">
        <text>Na(+)(in) + diphosphate + H2O = Na(+)(out) + 2 phosphate + H(+)</text>
        <dbReference type="Rhea" id="RHEA:57884"/>
        <dbReference type="ChEBI" id="CHEBI:15377"/>
        <dbReference type="ChEBI" id="CHEBI:15378"/>
        <dbReference type="ChEBI" id="CHEBI:29101"/>
        <dbReference type="ChEBI" id="CHEBI:33019"/>
        <dbReference type="ChEBI" id="CHEBI:43474"/>
        <dbReference type="EC" id="7.2.3.1"/>
    </reaction>
</comment>
<feature type="transmembrane region" description="Helical" evidence="9">
    <location>
        <begin position="382"/>
        <end position="406"/>
    </location>
</feature>
<evidence type="ECO:0000313" key="10">
    <source>
        <dbReference type="EMBL" id="MFC1849973.1"/>
    </source>
</evidence>
<feature type="transmembrane region" description="Helical" evidence="9">
    <location>
        <begin position="59"/>
        <end position="77"/>
    </location>
</feature>
<dbReference type="NCBIfam" id="NF001960">
    <property type="entry name" value="PRK00733.3-5"/>
    <property type="match status" value="1"/>
</dbReference>
<feature type="transmembrane region" description="Helical" evidence="9">
    <location>
        <begin position="600"/>
        <end position="619"/>
    </location>
</feature>
<comment type="activity regulation">
    <text evidence="9">Requires K(+) for maximal activity.</text>
</comment>
<feature type="transmembrane region" description="Helical" evidence="9">
    <location>
        <begin position="83"/>
        <end position="104"/>
    </location>
</feature>
<dbReference type="Proteomes" id="UP001594351">
    <property type="component" value="Unassembled WGS sequence"/>
</dbReference>
<feature type="transmembrane region" description="Helical" evidence="9">
    <location>
        <begin position="329"/>
        <end position="348"/>
    </location>
</feature>
<keyword evidence="3 9" id="KW-0812">Transmembrane</keyword>
<feature type="transmembrane region" description="Helical" evidence="9">
    <location>
        <begin position="667"/>
        <end position="684"/>
    </location>
</feature>
<evidence type="ECO:0000256" key="1">
    <source>
        <dbReference type="ARBA" id="ARBA00004127"/>
    </source>
</evidence>
<keyword evidence="7 9" id="KW-0406">Ion transport</keyword>
<organism evidence="10 11">
    <name type="scientific">candidate division CSSED10-310 bacterium</name>
    <dbReference type="NCBI Taxonomy" id="2855610"/>
    <lineage>
        <taxon>Bacteria</taxon>
        <taxon>Bacteria division CSSED10-310</taxon>
    </lineage>
</organism>
<dbReference type="HAMAP" id="MF_01129">
    <property type="entry name" value="PPase_energized_pump"/>
    <property type="match status" value="1"/>
</dbReference>
<keyword evidence="11" id="KW-1185">Reference proteome</keyword>
<feature type="transmembrane region" description="Helical" evidence="9">
    <location>
        <begin position="265"/>
        <end position="284"/>
    </location>
</feature>
<reference evidence="10 11" key="1">
    <citation type="submission" date="2024-09" db="EMBL/GenBank/DDBJ databases">
        <title>Laminarin stimulates single cell rates of sulfate reduction while oxygen inhibits transcriptomic activity in coastal marine sediment.</title>
        <authorList>
            <person name="Lindsay M."/>
            <person name="Orcutt B."/>
            <person name="Emerson D."/>
            <person name="Stepanauskas R."/>
            <person name="D'Angelo T."/>
        </authorList>
    </citation>
    <scope>NUCLEOTIDE SEQUENCE [LARGE SCALE GENOMIC DNA]</scope>
    <source>
        <strain evidence="10">SAG AM-311-K15</strain>
    </source>
</reference>
<dbReference type="Pfam" id="PF03030">
    <property type="entry name" value="H_PPase"/>
    <property type="match status" value="1"/>
</dbReference>
<comment type="cofactor">
    <cofactor evidence="9">
        <name>Mg(2+)</name>
        <dbReference type="ChEBI" id="CHEBI:18420"/>
    </cofactor>
</comment>
<feature type="transmembrane region" description="Helical" evidence="9">
    <location>
        <begin position="304"/>
        <end position="324"/>
    </location>
</feature>
<keyword evidence="10" id="KW-0378">Hydrolase</keyword>
<keyword evidence="9" id="KW-0915">Sodium</keyword>
<comment type="caution">
    <text evidence="10">The sequence shown here is derived from an EMBL/GenBank/DDBJ whole genome shotgun (WGS) entry which is preliminary data.</text>
</comment>
<dbReference type="GO" id="GO:0004427">
    <property type="term" value="F:inorganic diphosphate phosphatase activity"/>
    <property type="evidence" value="ECO:0007669"/>
    <property type="project" value="UniProtKB-EC"/>
</dbReference>
<sequence length="685" mass="70972">MGSFSEFLSGFAPLIGILGLYYAWQVFQRITTVTIEDEKLNEISHAIHRGAMVFLRREYSIILIFVVVVFFLLGFGLSWWTALAFLTGAVCSATAGFFGMTAATKANVRTAHMAKTEGAGSALNISFAGGNVMGLSVASLGLLGLGIWFFYVVISRNPTDAVMLKNFSLSFTSVISGFAMGASSIALFSRVGGGIFTKAADVGADLVGKVEAGIPEDDPRNPAVIADNVGDNVGDVAGMGADLFESYVGSVVATMAIGASMPHPVRMMAFPMVLISLGLFSSLYGSKYVEKYQDTDPQIALRKATWYAAAIYLVGAFLFTWILLGTSMLVAFLAILFGMLAGIGIGLLTELYTSGTEPIMGRFKRPILRIADASSTGPATNIITGLAVGMESVVLPVLVLCVAIIVAFKSGGLYGIGLAAVSMLSTIGITMSVDAYGPVADNAGGIAEMSGMGAETRKITDRLDALGNTTAAIGKGFAIGSAALTALALFSAYQTTVGLKVINLTDAYVITGLFLGGLLPFFIAALTMSAVGKAASQMVAEVRRQFKEIAGLMEGTAKPDSDRCVTISTNAALKEMIAPGLIVVISPVLVGFILGPAALGGMLAGATLTGVLLALMMANGGGAWDNAKKWIEEGNMGGKGSPAHAAAVVGDTVGDPFKDTSGPSMNILIKLMSIVSLVIAPLLVV</sequence>
<evidence type="ECO:0000313" key="11">
    <source>
        <dbReference type="Proteomes" id="UP001594351"/>
    </source>
</evidence>
<evidence type="ECO:0000256" key="8">
    <source>
        <dbReference type="ARBA" id="ARBA00023136"/>
    </source>
</evidence>
<dbReference type="EMBL" id="JBHPBY010000069">
    <property type="protein sequence ID" value="MFC1849973.1"/>
    <property type="molecule type" value="Genomic_DNA"/>
</dbReference>